<dbReference type="RefSeq" id="WP_002437132.1">
    <property type="nucleotide sequence ID" value="NZ_BAFF01000010.1"/>
</dbReference>
<dbReference type="EMBL" id="BAFF01000010">
    <property type="protein sequence ID" value="GAB52995.1"/>
    <property type="molecule type" value="Genomic_DNA"/>
</dbReference>
<protein>
    <submittedName>
        <fullName evidence="1">Uncharacterized protein</fullName>
    </submittedName>
</protein>
<sequence length="77" mass="9237">MAKEMFEFTDIDIESIAYSVAFSEWLGIDNLQRCTLARFTDEEMQKYKHKLEHFRDFFKSASGEDYFSHYLLHKKGD</sequence>
<keyword evidence="2" id="KW-1185">Reference proteome</keyword>
<name>H5V4T7_ATLHE</name>
<reference evidence="1 2" key="1">
    <citation type="submission" date="2012-02" db="EMBL/GenBank/DDBJ databases">
        <title>Whole genome shotgun sequence of Escherichia hermannii NBRC 105704.</title>
        <authorList>
            <person name="Yoshida I."/>
            <person name="Hosoyama A."/>
            <person name="Tsuchikane K."/>
            <person name="Katsumata H."/>
            <person name="Yamazaki S."/>
            <person name="Fujita N."/>
        </authorList>
    </citation>
    <scope>NUCLEOTIDE SEQUENCE [LARGE SCALE GENOMIC DNA]</scope>
    <source>
        <strain evidence="1 2">NBRC 105704</strain>
    </source>
</reference>
<dbReference type="Proteomes" id="UP000010297">
    <property type="component" value="Unassembled WGS sequence"/>
</dbReference>
<comment type="caution">
    <text evidence="1">The sequence shown here is derived from an EMBL/GenBank/DDBJ whole genome shotgun (WGS) entry which is preliminary data.</text>
</comment>
<evidence type="ECO:0000313" key="2">
    <source>
        <dbReference type="Proteomes" id="UP000010297"/>
    </source>
</evidence>
<evidence type="ECO:0000313" key="1">
    <source>
        <dbReference type="EMBL" id="GAB52995.1"/>
    </source>
</evidence>
<proteinExistence type="predicted"/>
<dbReference type="AlphaFoldDB" id="H5V4T7"/>
<accession>H5V4T7</accession>
<organism evidence="1 2">
    <name type="scientific">Atlantibacter hermannii NBRC 105704</name>
    <dbReference type="NCBI Taxonomy" id="1115512"/>
    <lineage>
        <taxon>Bacteria</taxon>
        <taxon>Pseudomonadati</taxon>
        <taxon>Pseudomonadota</taxon>
        <taxon>Gammaproteobacteria</taxon>
        <taxon>Enterobacterales</taxon>
        <taxon>Enterobacteriaceae</taxon>
        <taxon>Atlantibacter</taxon>
    </lineage>
</organism>
<gene>
    <name evidence="1" type="ORF">EH105704_10_01020</name>
</gene>
<dbReference type="GeneID" id="92829721"/>